<accession>A0ACA9PA02</accession>
<gene>
    <name evidence="1" type="ORF">ACOLOM_LOCUS9759</name>
</gene>
<dbReference type="Proteomes" id="UP000789525">
    <property type="component" value="Unassembled WGS sequence"/>
</dbReference>
<sequence>MAEQCLEHTDCFERRRFCCEREFWIGIVMIIDTKYLPDTLYNLQGTWGIHGRGQVQPEVATMLASARRRASIFGQCHSQRARCIYIFDTGMLRFARAPTNGGSDASLSFVYLWAVSLNPQISILSDPSYSRV</sequence>
<protein>
    <submittedName>
        <fullName evidence="1">12786_t:CDS:1</fullName>
    </submittedName>
</protein>
<proteinExistence type="predicted"/>
<name>A0ACA9PA02_9GLOM</name>
<dbReference type="EMBL" id="CAJVPT010029195">
    <property type="protein sequence ID" value="CAG8689583.1"/>
    <property type="molecule type" value="Genomic_DNA"/>
</dbReference>
<evidence type="ECO:0000313" key="1">
    <source>
        <dbReference type="EMBL" id="CAG8689583.1"/>
    </source>
</evidence>
<organism evidence="1 2">
    <name type="scientific">Acaulospora colombiana</name>
    <dbReference type="NCBI Taxonomy" id="27376"/>
    <lineage>
        <taxon>Eukaryota</taxon>
        <taxon>Fungi</taxon>
        <taxon>Fungi incertae sedis</taxon>
        <taxon>Mucoromycota</taxon>
        <taxon>Glomeromycotina</taxon>
        <taxon>Glomeromycetes</taxon>
        <taxon>Diversisporales</taxon>
        <taxon>Acaulosporaceae</taxon>
        <taxon>Acaulospora</taxon>
    </lineage>
</organism>
<comment type="caution">
    <text evidence="1">The sequence shown here is derived from an EMBL/GenBank/DDBJ whole genome shotgun (WGS) entry which is preliminary data.</text>
</comment>
<evidence type="ECO:0000313" key="2">
    <source>
        <dbReference type="Proteomes" id="UP000789525"/>
    </source>
</evidence>
<keyword evidence="2" id="KW-1185">Reference proteome</keyword>
<reference evidence="1" key="1">
    <citation type="submission" date="2021-06" db="EMBL/GenBank/DDBJ databases">
        <authorList>
            <person name="Kallberg Y."/>
            <person name="Tangrot J."/>
            <person name="Rosling A."/>
        </authorList>
    </citation>
    <scope>NUCLEOTIDE SEQUENCE</scope>
    <source>
        <strain evidence="1">CL356</strain>
    </source>
</reference>